<dbReference type="CDD" id="cd07067">
    <property type="entry name" value="HP_PGM_like"/>
    <property type="match status" value="1"/>
</dbReference>
<evidence type="ECO:0000256" key="1">
    <source>
        <dbReference type="ARBA" id="ARBA00022801"/>
    </source>
</evidence>
<name>A0ABW4E7T0_9LACO</name>
<accession>A0ABW4E7T0</accession>
<evidence type="ECO:0000313" key="2">
    <source>
        <dbReference type="EMBL" id="MFD1484500.1"/>
    </source>
</evidence>
<dbReference type="InterPro" id="IPR013078">
    <property type="entry name" value="His_Pase_superF_clade-1"/>
</dbReference>
<dbReference type="PANTHER" id="PTHR46517:SF1">
    <property type="entry name" value="FRUCTOSE-2,6-BISPHOSPHATASE TIGAR"/>
    <property type="match status" value="1"/>
</dbReference>
<keyword evidence="1" id="KW-0378">Hydrolase</keyword>
<dbReference type="PANTHER" id="PTHR46517">
    <property type="entry name" value="FRUCTOSE-2,6-BISPHOSPHATASE TIGAR"/>
    <property type="match status" value="1"/>
</dbReference>
<dbReference type="InterPro" id="IPR051695">
    <property type="entry name" value="Phosphoglycerate_Mutase"/>
</dbReference>
<organism evidence="2 3">
    <name type="scientific">Lacticaseibacillus baoqingensis</name>
    <dbReference type="NCBI Taxonomy" id="2486013"/>
    <lineage>
        <taxon>Bacteria</taxon>
        <taxon>Bacillati</taxon>
        <taxon>Bacillota</taxon>
        <taxon>Bacilli</taxon>
        <taxon>Lactobacillales</taxon>
        <taxon>Lactobacillaceae</taxon>
        <taxon>Lacticaseibacillus</taxon>
    </lineage>
</organism>
<reference evidence="3" key="1">
    <citation type="journal article" date="2019" name="Int. J. Syst. Evol. Microbiol.">
        <title>The Global Catalogue of Microorganisms (GCM) 10K type strain sequencing project: providing services to taxonomists for standard genome sequencing and annotation.</title>
        <authorList>
            <consortium name="The Broad Institute Genomics Platform"/>
            <consortium name="The Broad Institute Genome Sequencing Center for Infectious Disease"/>
            <person name="Wu L."/>
            <person name="Ma J."/>
        </authorList>
    </citation>
    <scope>NUCLEOTIDE SEQUENCE [LARGE SCALE GENOMIC DNA]</scope>
    <source>
        <strain evidence="3">CCM 8903</strain>
    </source>
</reference>
<evidence type="ECO:0000313" key="3">
    <source>
        <dbReference type="Proteomes" id="UP001597252"/>
    </source>
</evidence>
<comment type="caution">
    <text evidence="2">The sequence shown here is derived from an EMBL/GenBank/DDBJ whole genome shotgun (WGS) entry which is preliminary data.</text>
</comment>
<dbReference type="Proteomes" id="UP001597252">
    <property type="component" value="Unassembled WGS sequence"/>
</dbReference>
<keyword evidence="3" id="KW-1185">Reference proteome</keyword>
<dbReference type="SUPFAM" id="SSF53254">
    <property type="entry name" value="Phosphoglycerate mutase-like"/>
    <property type="match status" value="1"/>
</dbReference>
<dbReference type="InterPro" id="IPR029033">
    <property type="entry name" value="His_PPase_superfam"/>
</dbReference>
<protein>
    <submittedName>
        <fullName evidence="2">Histidine phosphatase family protein</fullName>
    </submittedName>
</protein>
<dbReference type="Pfam" id="PF00300">
    <property type="entry name" value="His_Phos_1"/>
    <property type="match status" value="1"/>
</dbReference>
<gene>
    <name evidence="2" type="ORF">ACFQ5J_04540</name>
</gene>
<sequence>MATFTVYLVRHGHTWLNACGRMQGWINSFLTEKGKKQAIQTGKMLADIHFNRVYTSDSARTQETASLILENNNCLQPQSVISDSSFREVYYGGFEGELSSLAWRRIGAPVGMSLREDLYANFGDNIVKNMTRDADPMKSAENASMFWKRLNSGLLRLRNEAVGGERILLVSHGNTIRSLVAHYGATQGFIPKSKPENGSVTKLLVTENTVYVLSYDQHSVCQIESAL</sequence>
<dbReference type="RefSeq" id="WP_125754009.1">
    <property type="nucleotide sequence ID" value="NZ_JBHTON010000010.1"/>
</dbReference>
<dbReference type="Gene3D" id="3.40.50.1240">
    <property type="entry name" value="Phosphoglycerate mutase-like"/>
    <property type="match status" value="1"/>
</dbReference>
<dbReference type="EMBL" id="JBHTON010000010">
    <property type="protein sequence ID" value="MFD1484500.1"/>
    <property type="molecule type" value="Genomic_DNA"/>
</dbReference>
<dbReference type="SMART" id="SM00855">
    <property type="entry name" value="PGAM"/>
    <property type="match status" value="1"/>
</dbReference>
<proteinExistence type="predicted"/>